<evidence type="ECO:0000256" key="2">
    <source>
        <dbReference type="ARBA" id="ARBA00022598"/>
    </source>
</evidence>
<dbReference type="InterPro" id="IPR013155">
    <property type="entry name" value="M/V/L/I-tRNA-synth_anticd-bd"/>
</dbReference>
<evidence type="ECO:0000256" key="6">
    <source>
        <dbReference type="ARBA" id="ARBA00023146"/>
    </source>
</evidence>
<dbReference type="Pfam" id="PF08264">
    <property type="entry name" value="Anticodon_1"/>
    <property type="match status" value="1"/>
</dbReference>
<comment type="subunit">
    <text evidence="8">Monomer.</text>
</comment>
<gene>
    <name evidence="8" type="primary">valS</name>
    <name evidence="12" type="ORF">ACFOHL_16730</name>
</gene>
<dbReference type="CDD" id="cd07962">
    <property type="entry name" value="Anticodon_Ia_Val"/>
    <property type="match status" value="1"/>
</dbReference>
<dbReference type="SUPFAM" id="SSF52374">
    <property type="entry name" value="Nucleotidylyl transferase"/>
    <property type="match status" value="1"/>
</dbReference>
<dbReference type="Gene3D" id="3.90.740.10">
    <property type="entry name" value="Valyl/Leucyl/Isoleucyl-tRNA synthetase, editing domain"/>
    <property type="match status" value="1"/>
</dbReference>
<keyword evidence="4 8" id="KW-0067">ATP-binding</keyword>
<dbReference type="InterPro" id="IPR001412">
    <property type="entry name" value="aa-tRNA-synth_I_CS"/>
</dbReference>
<evidence type="ECO:0000256" key="4">
    <source>
        <dbReference type="ARBA" id="ARBA00022840"/>
    </source>
</evidence>
<evidence type="ECO:0000256" key="7">
    <source>
        <dbReference type="ARBA" id="ARBA00047552"/>
    </source>
</evidence>
<keyword evidence="2 8" id="KW-0436">Ligase</keyword>
<evidence type="ECO:0000313" key="13">
    <source>
        <dbReference type="Proteomes" id="UP001595478"/>
    </source>
</evidence>
<dbReference type="CDD" id="cd00817">
    <property type="entry name" value="ValRS_core"/>
    <property type="match status" value="1"/>
</dbReference>
<dbReference type="Pfam" id="PF00133">
    <property type="entry name" value="tRNA-synt_1"/>
    <property type="match status" value="1"/>
</dbReference>
<feature type="short sequence motif" description="'HIGH' region" evidence="8">
    <location>
        <begin position="40"/>
        <end position="50"/>
    </location>
</feature>
<protein>
    <recommendedName>
        <fullName evidence="8">Valine--tRNA ligase</fullName>
        <ecNumber evidence="8">6.1.1.9</ecNumber>
    </recommendedName>
    <alternativeName>
        <fullName evidence="8">Valyl-tRNA synthetase</fullName>
        <shortName evidence="8">ValRS</shortName>
    </alternativeName>
</protein>
<dbReference type="GO" id="GO:0004832">
    <property type="term" value="F:valine-tRNA ligase activity"/>
    <property type="evidence" value="ECO:0007669"/>
    <property type="project" value="UniProtKB-EC"/>
</dbReference>
<evidence type="ECO:0000256" key="5">
    <source>
        <dbReference type="ARBA" id="ARBA00022917"/>
    </source>
</evidence>
<dbReference type="NCBIfam" id="NF004349">
    <property type="entry name" value="PRK05729.1"/>
    <property type="match status" value="1"/>
</dbReference>
<evidence type="ECO:0000259" key="10">
    <source>
        <dbReference type="Pfam" id="PF08264"/>
    </source>
</evidence>
<sequence length="923" mass="105626">MEKTFNPSQIEKACYEHWESNGMFRASGHGEPYCILLPPPNVTGNLHMGHAFQHTVMDALVRYRRMKGDNTLWQCGTDHAGIATQMVVERQLNAENMTRHDLGREKFVERIWDWKEESGGNITQQMRRLGTSPDWDREVFTMDSNLSKAVQEVFIQLYEEGLIYRGKRLVNWDPALLTAVSDLEVISEEEDGFMWHMRYPLVEGNEELIVATTRPETMLGDTAVAVHPDDERYTHLIGKMIKLPITGREIPIVADDYVDPEFGTGCVKITPAHDFNDYELGKRHQLPMINLFTDTACMNENAPKEFQGLERFEARSKVVDTLESAGLLVEIKPHKLKVPRGDRSGVVIEPYLTDQWYVAVESLAKPAIDAVESGEIKFIPENWNKTYYQWMHNIQDWCISRQLWWGHRIPAWYDQDGKVYVGESEIAVRSKYSLAENIVLKQDEDVLDTWFSSALWPFATMGWPEKTPELDTFVPSSVLVTGFDIIFFWVARMIMMTKKFTGNIPFKDIYITGLIRDENGDKMSKSKGNVLDPIDLIDGIDIDTLVNKRTSGMMQPQLAKKVAKSTRKQFPEGISAYGTDALRFTFASLASTSRDINFDMNRVEGYRNFCNKIWNATRFVLMNTESFDTGNKGGELSLSVFDRWIWSRFQATLKNFEQHISEYRFDLAAQSLYEFTWNQFCDWYLELSKPVLNASNSSESLKRGTRHTLINVLEHLMRLLHPFMPYITDEIWKKIRPLSSHHTDAESIMLAPFPEVNEKLLDTEAESDIEWVKSFIVGIRNIRGEMDIAPSKQLEVMLRNVSERDQMILDSCSKYLLNLAKLSSVTVLASGKEAPASATALVGEMEVLIPMAGLIDKEAELTRLSKTTEKLEKEIQRTKGKLSNENFVNKAPEVVIEKEKAKLADAEMQLAKINEQISVISAL</sequence>
<dbReference type="InterPro" id="IPR002303">
    <property type="entry name" value="Valyl-tRNA_ligase"/>
</dbReference>
<dbReference type="InterPro" id="IPR019499">
    <property type="entry name" value="Val-tRNA_synth_tRNA-bd"/>
</dbReference>
<feature type="coiled-coil region" evidence="8">
    <location>
        <begin position="854"/>
        <end position="916"/>
    </location>
</feature>
<comment type="subcellular location">
    <subcellularLocation>
        <location evidence="8">Cytoplasm</location>
    </subcellularLocation>
</comment>
<keyword evidence="3 8" id="KW-0547">Nucleotide-binding</keyword>
<dbReference type="Gene3D" id="1.10.287.380">
    <property type="entry name" value="Valyl-tRNA synthetase, C-terminal domain"/>
    <property type="match status" value="1"/>
</dbReference>
<dbReference type="EMBL" id="JBHRSW010000048">
    <property type="protein sequence ID" value="MFC3123269.1"/>
    <property type="molecule type" value="Genomic_DNA"/>
</dbReference>
<dbReference type="PANTHER" id="PTHR11946">
    <property type="entry name" value="VALYL-TRNA SYNTHETASES"/>
    <property type="match status" value="1"/>
</dbReference>
<dbReference type="EC" id="6.1.1.9" evidence="8"/>
<comment type="caution">
    <text evidence="12">The sequence shown here is derived from an EMBL/GenBank/DDBJ whole genome shotgun (WGS) entry which is preliminary data.</text>
</comment>
<dbReference type="InterPro" id="IPR009080">
    <property type="entry name" value="tRNAsynth_Ia_anticodon-bd"/>
</dbReference>
<feature type="domain" description="Valyl-tRNA synthetase tRNA-binding arm" evidence="11">
    <location>
        <begin position="858"/>
        <end position="919"/>
    </location>
</feature>
<organism evidence="12 13">
    <name type="scientific">Agaribacter flavus</name>
    <dbReference type="NCBI Taxonomy" id="1902781"/>
    <lineage>
        <taxon>Bacteria</taxon>
        <taxon>Pseudomonadati</taxon>
        <taxon>Pseudomonadota</taxon>
        <taxon>Gammaproteobacteria</taxon>
        <taxon>Alteromonadales</taxon>
        <taxon>Alteromonadaceae</taxon>
        <taxon>Agaribacter</taxon>
    </lineage>
</organism>
<name>A0ABV7FSD5_9ALTE</name>
<accession>A0ABV7FSD5</accession>
<dbReference type="InterPro" id="IPR033705">
    <property type="entry name" value="Anticodon_Ia_Val"/>
</dbReference>
<evidence type="ECO:0000259" key="11">
    <source>
        <dbReference type="Pfam" id="PF10458"/>
    </source>
</evidence>
<dbReference type="Gene3D" id="3.40.50.620">
    <property type="entry name" value="HUPs"/>
    <property type="match status" value="2"/>
</dbReference>
<comment type="domain">
    <text evidence="8">The C-terminal coiled-coil domain is crucial for aminoacylation activity.</text>
</comment>
<keyword evidence="5 8" id="KW-0648">Protein biosynthesis</keyword>
<evidence type="ECO:0000256" key="8">
    <source>
        <dbReference type="HAMAP-Rule" id="MF_02004"/>
    </source>
</evidence>
<dbReference type="Gene3D" id="1.10.730.10">
    <property type="entry name" value="Isoleucyl-tRNA Synthetase, Domain 1"/>
    <property type="match status" value="1"/>
</dbReference>
<feature type="short sequence motif" description="'KMSKS' region" evidence="8">
    <location>
        <begin position="522"/>
        <end position="526"/>
    </location>
</feature>
<feature type="domain" description="Methionyl/Valyl/Leucyl/Isoleucyl-tRNA synthetase anticodon-binding" evidence="10">
    <location>
        <begin position="642"/>
        <end position="797"/>
    </location>
</feature>
<dbReference type="HAMAP" id="MF_02004">
    <property type="entry name" value="Val_tRNA_synth_type1"/>
    <property type="match status" value="1"/>
</dbReference>
<dbReference type="Proteomes" id="UP001595478">
    <property type="component" value="Unassembled WGS sequence"/>
</dbReference>
<evidence type="ECO:0000313" key="12">
    <source>
        <dbReference type="EMBL" id="MFC3123269.1"/>
    </source>
</evidence>
<evidence type="ECO:0000256" key="1">
    <source>
        <dbReference type="ARBA" id="ARBA00022490"/>
    </source>
</evidence>
<keyword evidence="1 8" id="KW-0963">Cytoplasm</keyword>
<keyword evidence="13" id="KW-1185">Reference proteome</keyword>
<comment type="catalytic activity">
    <reaction evidence="7 8">
        <text>tRNA(Val) + L-valine + ATP = L-valyl-tRNA(Val) + AMP + diphosphate</text>
        <dbReference type="Rhea" id="RHEA:10704"/>
        <dbReference type="Rhea" id="RHEA-COMP:9672"/>
        <dbReference type="Rhea" id="RHEA-COMP:9708"/>
        <dbReference type="ChEBI" id="CHEBI:30616"/>
        <dbReference type="ChEBI" id="CHEBI:33019"/>
        <dbReference type="ChEBI" id="CHEBI:57762"/>
        <dbReference type="ChEBI" id="CHEBI:78442"/>
        <dbReference type="ChEBI" id="CHEBI:78537"/>
        <dbReference type="ChEBI" id="CHEBI:456215"/>
        <dbReference type="EC" id="6.1.1.9"/>
    </reaction>
</comment>
<proteinExistence type="inferred from homology"/>
<dbReference type="SUPFAM" id="SSF46589">
    <property type="entry name" value="tRNA-binding arm"/>
    <property type="match status" value="1"/>
</dbReference>
<dbReference type="SUPFAM" id="SSF50677">
    <property type="entry name" value="ValRS/IleRS/LeuRS editing domain"/>
    <property type="match status" value="1"/>
</dbReference>
<evidence type="ECO:0000259" key="9">
    <source>
        <dbReference type="Pfam" id="PF00133"/>
    </source>
</evidence>
<dbReference type="InterPro" id="IPR010978">
    <property type="entry name" value="tRNA-bd_arm"/>
</dbReference>
<dbReference type="NCBIfam" id="TIGR00422">
    <property type="entry name" value="valS"/>
    <property type="match status" value="1"/>
</dbReference>
<dbReference type="InterPro" id="IPR009008">
    <property type="entry name" value="Val/Leu/Ile-tRNA-synth_edit"/>
</dbReference>
<dbReference type="PROSITE" id="PS00178">
    <property type="entry name" value="AA_TRNA_LIGASE_I"/>
    <property type="match status" value="1"/>
</dbReference>
<feature type="binding site" evidence="8">
    <location>
        <position position="525"/>
    </location>
    <ligand>
        <name>ATP</name>
        <dbReference type="ChEBI" id="CHEBI:30616"/>
    </ligand>
</feature>
<comment type="function">
    <text evidence="8">Catalyzes the attachment of valine to tRNA(Val). As ValRS can inadvertently accommodate and process structurally similar amino acids such as threonine, to avoid such errors, it has a 'posttransfer' editing activity that hydrolyzes mischarged Thr-tRNA(Val) in a tRNA-dependent manner.</text>
</comment>
<reference evidence="13" key="1">
    <citation type="journal article" date="2019" name="Int. J. Syst. Evol. Microbiol.">
        <title>The Global Catalogue of Microorganisms (GCM) 10K type strain sequencing project: providing services to taxonomists for standard genome sequencing and annotation.</title>
        <authorList>
            <consortium name="The Broad Institute Genomics Platform"/>
            <consortium name="The Broad Institute Genome Sequencing Center for Infectious Disease"/>
            <person name="Wu L."/>
            <person name="Ma J."/>
        </authorList>
    </citation>
    <scope>NUCLEOTIDE SEQUENCE [LARGE SCALE GENOMIC DNA]</scope>
    <source>
        <strain evidence="13">KCTC 52473</strain>
    </source>
</reference>
<dbReference type="PRINTS" id="PR00986">
    <property type="entry name" value="TRNASYNTHVAL"/>
</dbReference>
<evidence type="ECO:0000256" key="3">
    <source>
        <dbReference type="ARBA" id="ARBA00022741"/>
    </source>
</evidence>
<keyword evidence="8" id="KW-0175">Coiled coil</keyword>
<dbReference type="PANTHER" id="PTHR11946:SF93">
    <property type="entry name" value="VALINE--TRNA LIGASE, CHLOROPLASTIC_MITOCHONDRIAL 2"/>
    <property type="match status" value="1"/>
</dbReference>
<dbReference type="RefSeq" id="WP_376921389.1">
    <property type="nucleotide sequence ID" value="NZ_JBHRSW010000048.1"/>
</dbReference>
<dbReference type="Pfam" id="PF10458">
    <property type="entry name" value="Val_tRNA-synt_C"/>
    <property type="match status" value="1"/>
</dbReference>
<keyword evidence="6 8" id="KW-0030">Aminoacyl-tRNA synthetase</keyword>
<dbReference type="InterPro" id="IPR037118">
    <property type="entry name" value="Val-tRNA_synth_C_sf"/>
</dbReference>
<comment type="similarity">
    <text evidence="8">Belongs to the class-I aminoacyl-tRNA synthetase family. ValS type 1 subfamily.</text>
</comment>
<dbReference type="InterPro" id="IPR014729">
    <property type="entry name" value="Rossmann-like_a/b/a_fold"/>
</dbReference>
<dbReference type="SUPFAM" id="SSF47323">
    <property type="entry name" value="Anticodon-binding domain of a subclass of class I aminoacyl-tRNA synthetases"/>
    <property type="match status" value="1"/>
</dbReference>
<feature type="domain" description="Aminoacyl-tRNA synthetase class Ia" evidence="9">
    <location>
        <begin position="14"/>
        <end position="599"/>
    </location>
</feature>
<comment type="domain">
    <text evidence="8">ValRS has two distinct active sites: one for aminoacylation and one for editing. The misactivated threonine is translocated from the active site to the editing site.</text>
</comment>
<dbReference type="InterPro" id="IPR002300">
    <property type="entry name" value="aa-tRNA-synth_Ia"/>
</dbReference>